<dbReference type="PANTHER" id="PTHR43394">
    <property type="entry name" value="ATP-DEPENDENT PERMEASE MDL1, MITOCHONDRIAL"/>
    <property type="match status" value="1"/>
</dbReference>
<organism evidence="10 11">
    <name type="scientific">Nocardiopsis tropica</name>
    <dbReference type="NCBI Taxonomy" id="109330"/>
    <lineage>
        <taxon>Bacteria</taxon>
        <taxon>Bacillati</taxon>
        <taxon>Actinomycetota</taxon>
        <taxon>Actinomycetes</taxon>
        <taxon>Streptosporangiales</taxon>
        <taxon>Nocardiopsidaceae</taxon>
        <taxon>Nocardiopsis</taxon>
    </lineage>
</organism>
<feature type="transmembrane region" description="Helical" evidence="7">
    <location>
        <begin position="21"/>
        <end position="41"/>
    </location>
</feature>
<proteinExistence type="predicted"/>
<keyword evidence="3" id="KW-0547">Nucleotide-binding</keyword>
<keyword evidence="2 7" id="KW-0812">Transmembrane</keyword>
<dbReference type="PANTHER" id="PTHR43394:SF1">
    <property type="entry name" value="ATP-BINDING CASSETTE SUB-FAMILY B MEMBER 10, MITOCHONDRIAL"/>
    <property type="match status" value="1"/>
</dbReference>
<dbReference type="Pfam" id="PF00005">
    <property type="entry name" value="ABC_tran"/>
    <property type="match status" value="1"/>
</dbReference>
<dbReference type="SUPFAM" id="SSF52540">
    <property type="entry name" value="P-loop containing nucleoside triphosphate hydrolases"/>
    <property type="match status" value="1"/>
</dbReference>
<dbReference type="Proteomes" id="UP001348641">
    <property type="component" value="Unassembled WGS sequence"/>
</dbReference>
<feature type="domain" description="ABC transmembrane type-1" evidence="9">
    <location>
        <begin position="22"/>
        <end position="304"/>
    </location>
</feature>
<feature type="transmembrane region" description="Helical" evidence="7">
    <location>
        <begin position="131"/>
        <end position="155"/>
    </location>
</feature>
<comment type="caution">
    <text evidence="10">The sequence shown here is derived from an EMBL/GenBank/DDBJ whole genome shotgun (WGS) entry which is preliminary data.</text>
</comment>
<keyword evidence="4 10" id="KW-0067">ATP-binding</keyword>
<dbReference type="GO" id="GO:0005524">
    <property type="term" value="F:ATP binding"/>
    <property type="evidence" value="ECO:0007669"/>
    <property type="project" value="UniProtKB-KW"/>
</dbReference>
<evidence type="ECO:0000256" key="2">
    <source>
        <dbReference type="ARBA" id="ARBA00022692"/>
    </source>
</evidence>
<evidence type="ECO:0000256" key="7">
    <source>
        <dbReference type="SAM" id="Phobius"/>
    </source>
</evidence>
<dbReference type="PROSITE" id="PS50893">
    <property type="entry name" value="ABC_TRANSPORTER_2"/>
    <property type="match status" value="1"/>
</dbReference>
<evidence type="ECO:0000256" key="4">
    <source>
        <dbReference type="ARBA" id="ARBA00022840"/>
    </source>
</evidence>
<dbReference type="InterPro" id="IPR039421">
    <property type="entry name" value="Type_1_exporter"/>
</dbReference>
<keyword evidence="5 7" id="KW-1133">Transmembrane helix</keyword>
<dbReference type="InterPro" id="IPR003593">
    <property type="entry name" value="AAA+_ATPase"/>
</dbReference>
<reference evidence="10 11" key="1">
    <citation type="submission" date="2023-07" db="EMBL/GenBank/DDBJ databases">
        <authorList>
            <person name="Girao M."/>
            <person name="Carvalho M.F."/>
        </authorList>
    </citation>
    <scope>NUCLEOTIDE SEQUENCE [LARGE SCALE GENOMIC DNA]</scope>
    <source>
        <strain evidence="10 11">66/93</strain>
    </source>
</reference>
<feature type="transmembrane region" description="Helical" evidence="7">
    <location>
        <begin position="279"/>
        <end position="302"/>
    </location>
</feature>
<evidence type="ECO:0000259" key="8">
    <source>
        <dbReference type="PROSITE" id="PS50893"/>
    </source>
</evidence>
<dbReference type="SMART" id="SM00382">
    <property type="entry name" value="AAA"/>
    <property type="match status" value="1"/>
</dbReference>
<protein>
    <submittedName>
        <fullName evidence="10">ABC transporter ATP-binding protein</fullName>
    </submittedName>
</protein>
<dbReference type="InterPro" id="IPR036640">
    <property type="entry name" value="ABC1_TM_sf"/>
</dbReference>
<dbReference type="SUPFAM" id="SSF90123">
    <property type="entry name" value="ABC transporter transmembrane region"/>
    <property type="match status" value="1"/>
</dbReference>
<keyword evidence="6 7" id="KW-0472">Membrane</keyword>
<name>A0ABU7KKK1_9ACTN</name>
<accession>A0ABU7KKK1</accession>
<evidence type="ECO:0000256" key="1">
    <source>
        <dbReference type="ARBA" id="ARBA00004651"/>
    </source>
</evidence>
<dbReference type="PROSITE" id="PS50929">
    <property type="entry name" value="ABC_TM1F"/>
    <property type="match status" value="1"/>
</dbReference>
<dbReference type="InterPro" id="IPR011527">
    <property type="entry name" value="ABC1_TM_dom"/>
</dbReference>
<evidence type="ECO:0000256" key="6">
    <source>
        <dbReference type="ARBA" id="ARBA00023136"/>
    </source>
</evidence>
<evidence type="ECO:0000313" key="11">
    <source>
        <dbReference type="Proteomes" id="UP001348641"/>
    </source>
</evidence>
<feature type="transmembrane region" description="Helical" evidence="7">
    <location>
        <begin position="161"/>
        <end position="184"/>
    </location>
</feature>
<feature type="domain" description="ABC transporter" evidence="8">
    <location>
        <begin position="342"/>
        <end position="577"/>
    </location>
</feature>
<dbReference type="RefSeq" id="WP_330157082.1">
    <property type="nucleotide sequence ID" value="NZ_BAAAJA010000011.1"/>
</dbReference>
<dbReference type="InterPro" id="IPR027417">
    <property type="entry name" value="P-loop_NTPase"/>
</dbReference>
<dbReference type="Pfam" id="PF00664">
    <property type="entry name" value="ABC_membrane"/>
    <property type="match status" value="1"/>
</dbReference>
<dbReference type="Gene3D" id="1.20.1560.10">
    <property type="entry name" value="ABC transporter type 1, transmembrane domain"/>
    <property type="match status" value="1"/>
</dbReference>
<comment type="subcellular location">
    <subcellularLocation>
        <location evidence="1">Cell membrane</location>
        <topology evidence="1">Multi-pass membrane protein</topology>
    </subcellularLocation>
</comment>
<dbReference type="EMBL" id="JAUUCC010000008">
    <property type="protein sequence ID" value="MEE2049825.1"/>
    <property type="molecule type" value="Genomic_DNA"/>
</dbReference>
<evidence type="ECO:0000256" key="3">
    <source>
        <dbReference type="ARBA" id="ARBA00022741"/>
    </source>
</evidence>
<feature type="transmembrane region" description="Helical" evidence="7">
    <location>
        <begin position="61"/>
        <end position="82"/>
    </location>
</feature>
<dbReference type="InterPro" id="IPR017871">
    <property type="entry name" value="ABC_transporter-like_CS"/>
</dbReference>
<evidence type="ECO:0000256" key="5">
    <source>
        <dbReference type="ARBA" id="ARBA00022989"/>
    </source>
</evidence>
<dbReference type="PROSITE" id="PS00211">
    <property type="entry name" value="ABC_TRANSPORTER_1"/>
    <property type="match status" value="1"/>
</dbReference>
<feature type="transmembrane region" description="Helical" evidence="7">
    <location>
        <begin position="249"/>
        <end position="267"/>
    </location>
</feature>
<dbReference type="Gene3D" id="3.40.50.300">
    <property type="entry name" value="P-loop containing nucleotide triphosphate hydrolases"/>
    <property type="match status" value="1"/>
</dbReference>
<dbReference type="InterPro" id="IPR003439">
    <property type="entry name" value="ABC_transporter-like_ATP-bd"/>
</dbReference>
<sequence length="585" mass="63055">MKDVAALRCVARYVKPYWAGTVLLLVLHVVSTMASLVLPAINATVVDGGVVGGQTDLILRLGGLMLVISVFQVACSFTAVFLSSRVATAMAHDLRRDLFASAQSFSAEEVAEFGVPTLITRSTNDVHQVQMVVLSVFNVMVMSPIMLVGGIIMAVREDVRLSGLMILTAPVLGVCVGLILWKVVPHFQRMQQRLDTINTVLREQVVGLRVVRAFTQEDREAERFDEANQHLYDTSLSAGKLMALNTPTVLFIMSLSQVAVVWFGGLAVDSGGLQVGSLIAFLSYIMFILIAVTMATSLFMMIPRAAVAAGRIDEVLGTTSSVEEPASAPPALLTERSRTGRLRFDHAQLSRPGAESPVLSDICFTAEPGTTTAVIGSTGAGKTTLLNLIPRLYDVTGGSITLDGVDLRDIPAQELRSHIGLVPQKAFLFSGTVASNIRYGRPEATDEEIWESLEAAQAADFIRALPDQLDAPVSQGGSTFSGGQRQRLAIARALVRKPLIYLFDDSFSALDAATDAQLREALTSWTRESTVLMVAQRVATVRECEQIIVLDGGAASGQGTHHELLETNQVYQEIVTSQALPEEVR</sequence>
<dbReference type="CDD" id="cd18548">
    <property type="entry name" value="ABC_6TM_Tm287_like"/>
    <property type="match status" value="1"/>
</dbReference>
<gene>
    <name evidence="10" type="ORF">Q8A49_04885</name>
</gene>
<evidence type="ECO:0000259" key="9">
    <source>
        <dbReference type="PROSITE" id="PS50929"/>
    </source>
</evidence>
<evidence type="ECO:0000313" key="10">
    <source>
        <dbReference type="EMBL" id="MEE2049825.1"/>
    </source>
</evidence>